<accession>A0A6D2IMY8</accession>
<dbReference type="Proteomes" id="UP000467841">
    <property type="component" value="Unassembled WGS sequence"/>
</dbReference>
<sequence length="145" mass="16597">MERKRCFNPVQENTTITKKNRKQKPRGDDPQRWNNLNHVVSFPTLLGNLTANQRLKRANGEQILLYPGGAMADPTIVLTRCVMSYLMLKELSTFDFPPRFLKDDDDDDDVEGDAEASFLKKDLRELQTQATCKRGLGRYLPLPQG</sequence>
<evidence type="ECO:0000313" key="2">
    <source>
        <dbReference type="Proteomes" id="UP000467841"/>
    </source>
</evidence>
<evidence type="ECO:0000313" key="1">
    <source>
        <dbReference type="EMBL" id="CAA7028989.1"/>
    </source>
</evidence>
<gene>
    <name evidence="1" type="ORF">MERR_LOCUS16224</name>
</gene>
<reference evidence="1" key="1">
    <citation type="submission" date="2020-01" db="EMBL/GenBank/DDBJ databases">
        <authorList>
            <person name="Mishra B."/>
        </authorList>
    </citation>
    <scope>NUCLEOTIDE SEQUENCE [LARGE SCALE GENOMIC DNA]</scope>
</reference>
<organism evidence="1 2">
    <name type="scientific">Microthlaspi erraticum</name>
    <dbReference type="NCBI Taxonomy" id="1685480"/>
    <lineage>
        <taxon>Eukaryota</taxon>
        <taxon>Viridiplantae</taxon>
        <taxon>Streptophyta</taxon>
        <taxon>Embryophyta</taxon>
        <taxon>Tracheophyta</taxon>
        <taxon>Spermatophyta</taxon>
        <taxon>Magnoliopsida</taxon>
        <taxon>eudicotyledons</taxon>
        <taxon>Gunneridae</taxon>
        <taxon>Pentapetalae</taxon>
        <taxon>rosids</taxon>
        <taxon>malvids</taxon>
        <taxon>Brassicales</taxon>
        <taxon>Brassicaceae</taxon>
        <taxon>Coluteocarpeae</taxon>
        <taxon>Microthlaspi</taxon>
    </lineage>
</organism>
<dbReference type="EMBL" id="CACVBM020001074">
    <property type="protein sequence ID" value="CAA7028989.1"/>
    <property type="molecule type" value="Genomic_DNA"/>
</dbReference>
<comment type="caution">
    <text evidence="1">The sequence shown here is derived from an EMBL/GenBank/DDBJ whole genome shotgun (WGS) entry which is preliminary data.</text>
</comment>
<keyword evidence="2" id="KW-1185">Reference proteome</keyword>
<protein>
    <submittedName>
        <fullName evidence="1">Uncharacterized protein</fullName>
    </submittedName>
</protein>
<dbReference type="AlphaFoldDB" id="A0A6D2IMY8"/>
<proteinExistence type="predicted"/>
<name>A0A6D2IMY8_9BRAS</name>